<accession>A0A0E9PFM3</accession>
<dbReference type="EMBL" id="GBXM01105717">
    <property type="protein sequence ID" value="JAH02860.1"/>
    <property type="molecule type" value="Transcribed_RNA"/>
</dbReference>
<sequence length="41" mass="4827">MLYRKNKFTHSSYNYGANSLTHMVYVDDKQPLLSTLILYSI</sequence>
<protein>
    <submittedName>
        <fullName evidence="1">Uncharacterized protein</fullName>
    </submittedName>
</protein>
<reference evidence="1" key="2">
    <citation type="journal article" date="2015" name="Fish Shellfish Immunol.">
        <title>Early steps in the European eel (Anguilla anguilla)-Vibrio vulnificus interaction in the gills: Role of the RtxA13 toxin.</title>
        <authorList>
            <person name="Callol A."/>
            <person name="Pajuelo D."/>
            <person name="Ebbesson L."/>
            <person name="Teles M."/>
            <person name="MacKenzie S."/>
            <person name="Amaro C."/>
        </authorList>
    </citation>
    <scope>NUCLEOTIDE SEQUENCE</scope>
</reference>
<dbReference type="AlphaFoldDB" id="A0A0E9PFM3"/>
<proteinExistence type="predicted"/>
<evidence type="ECO:0000313" key="1">
    <source>
        <dbReference type="EMBL" id="JAH02860.1"/>
    </source>
</evidence>
<name>A0A0E9PFM3_ANGAN</name>
<organism evidence="1">
    <name type="scientific">Anguilla anguilla</name>
    <name type="common">European freshwater eel</name>
    <name type="synonym">Muraena anguilla</name>
    <dbReference type="NCBI Taxonomy" id="7936"/>
    <lineage>
        <taxon>Eukaryota</taxon>
        <taxon>Metazoa</taxon>
        <taxon>Chordata</taxon>
        <taxon>Craniata</taxon>
        <taxon>Vertebrata</taxon>
        <taxon>Euteleostomi</taxon>
        <taxon>Actinopterygii</taxon>
        <taxon>Neopterygii</taxon>
        <taxon>Teleostei</taxon>
        <taxon>Anguilliformes</taxon>
        <taxon>Anguillidae</taxon>
        <taxon>Anguilla</taxon>
    </lineage>
</organism>
<reference evidence="1" key="1">
    <citation type="submission" date="2014-11" db="EMBL/GenBank/DDBJ databases">
        <authorList>
            <person name="Amaro Gonzalez C."/>
        </authorList>
    </citation>
    <scope>NUCLEOTIDE SEQUENCE</scope>
</reference>